<dbReference type="Gene3D" id="3.20.20.70">
    <property type="entry name" value="Aldolase class I"/>
    <property type="match status" value="1"/>
</dbReference>
<comment type="cofactor">
    <cofactor evidence="7">
        <name>[2Fe-2S] cluster</name>
        <dbReference type="ChEBI" id="CHEBI:190135"/>
    </cofactor>
</comment>
<dbReference type="SFLD" id="SFLDS00029">
    <property type="entry name" value="Radical_SAM"/>
    <property type="match status" value="1"/>
</dbReference>
<dbReference type="NCBIfam" id="TIGR03956">
    <property type="entry name" value="rSAM_HydE"/>
    <property type="match status" value="1"/>
</dbReference>
<dbReference type="InterPro" id="IPR013785">
    <property type="entry name" value="Aldolase_TIM"/>
</dbReference>
<reference evidence="9 10" key="1">
    <citation type="submission" date="2016-04" db="EMBL/GenBank/DDBJ databases">
        <authorList>
            <person name="Evans L.H."/>
            <person name="Alamgir A."/>
            <person name="Owens N."/>
            <person name="Weber N.D."/>
            <person name="Virtaneva K."/>
            <person name="Barbian K."/>
            <person name="Babar A."/>
            <person name="Rosenke K."/>
        </authorList>
    </citation>
    <scope>NUCLEOTIDE SEQUENCE [LARGE SCALE GENOMIC DNA]</scope>
    <source>
        <strain evidence="9 10">LMa1</strain>
    </source>
</reference>
<evidence type="ECO:0000256" key="4">
    <source>
        <dbReference type="ARBA" id="ARBA00022723"/>
    </source>
</evidence>
<keyword evidence="3" id="KW-0949">S-adenosyl-L-methionine</keyword>
<dbReference type="EMBL" id="LYVF01000062">
    <property type="protein sequence ID" value="OAT85526.1"/>
    <property type="molecule type" value="Genomic_DNA"/>
</dbReference>
<evidence type="ECO:0000256" key="5">
    <source>
        <dbReference type="ARBA" id="ARBA00023004"/>
    </source>
</evidence>
<dbReference type="InterPro" id="IPR007197">
    <property type="entry name" value="rSAM"/>
</dbReference>
<dbReference type="CDD" id="cd01335">
    <property type="entry name" value="Radical_SAM"/>
    <property type="match status" value="1"/>
</dbReference>
<dbReference type="RefSeq" id="WP_066666871.1">
    <property type="nucleotide sequence ID" value="NZ_LYVF01000062.1"/>
</dbReference>
<dbReference type="SMART" id="SM00876">
    <property type="entry name" value="BATS"/>
    <property type="match status" value="1"/>
</dbReference>
<keyword evidence="2" id="KW-0004">4Fe-4S</keyword>
<comment type="caution">
    <text evidence="9">The sequence shown here is derived from an EMBL/GenBank/DDBJ whole genome shotgun (WGS) entry which is preliminary data.</text>
</comment>
<dbReference type="GO" id="GO:0044272">
    <property type="term" value="P:sulfur compound biosynthetic process"/>
    <property type="evidence" value="ECO:0007669"/>
    <property type="project" value="UniProtKB-ARBA"/>
</dbReference>
<keyword evidence="5" id="KW-0408">Iron</keyword>
<dbReference type="Pfam" id="PF04055">
    <property type="entry name" value="Radical_SAM"/>
    <property type="match status" value="1"/>
</dbReference>
<dbReference type="InterPro" id="IPR010722">
    <property type="entry name" value="BATS_dom"/>
</dbReference>
<dbReference type="AlphaFoldDB" id="A0A1B7LH37"/>
<organism evidence="9 10">
    <name type="scientific">Desulfotomaculum copahuensis</name>
    <dbReference type="NCBI Taxonomy" id="1838280"/>
    <lineage>
        <taxon>Bacteria</taxon>
        <taxon>Bacillati</taxon>
        <taxon>Bacillota</taxon>
        <taxon>Clostridia</taxon>
        <taxon>Eubacteriales</taxon>
        <taxon>Desulfotomaculaceae</taxon>
        <taxon>Desulfotomaculum</taxon>
    </lineage>
</organism>
<dbReference type="GO" id="GO:0046872">
    <property type="term" value="F:metal ion binding"/>
    <property type="evidence" value="ECO:0007669"/>
    <property type="project" value="UniProtKB-KW"/>
</dbReference>
<dbReference type="InterPro" id="IPR058240">
    <property type="entry name" value="rSAM_sf"/>
</dbReference>
<dbReference type="PROSITE" id="PS51918">
    <property type="entry name" value="RADICAL_SAM"/>
    <property type="match status" value="1"/>
</dbReference>
<dbReference type="InterPro" id="IPR034422">
    <property type="entry name" value="HydE/PylB-like"/>
</dbReference>
<evidence type="ECO:0000256" key="2">
    <source>
        <dbReference type="ARBA" id="ARBA00022485"/>
    </source>
</evidence>
<evidence type="ECO:0000259" key="8">
    <source>
        <dbReference type="PROSITE" id="PS51918"/>
    </source>
</evidence>
<dbReference type="GO" id="GO:0016740">
    <property type="term" value="F:transferase activity"/>
    <property type="evidence" value="ECO:0007669"/>
    <property type="project" value="TreeGrafter"/>
</dbReference>
<gene>
    <name evidence="9" type="ORF">A6M21_06345</name>
</gene>
<dbReference type="PANTHER" id="PTHR43726">
    <property type="entry name" value="3-METHYLORNITHINE SYNTHASE"/>
    <property type="match status" value="1"/>
</dbReference>
<dbReference type="SFLD" id="SFLDG01280">
    <property type="entry name" value="HydE/PylB-like"/>
    <property type="match status" value="1"/>
</dbReference>
<dbReference type="InterPro" id="IPR006638">
    <property type="entry name" value="Elp3/MiaA/NifB-like_rSAM"/>
</dbReference>
<dbReference type="STRING" id="1838280.A6M21_06345"/>
<keyword evidence="6" id="KW-0411">Iron-sulfur</keyword>
<proteinExistence type="predicted"/>
<evidence type="ECO:0000256" key="1">
    <source>
        <dbReference type="ARBA" id="ARBA00001966"/>
    </source>
</evidence>
<comment type="cofactor">
    <cofactor evidence="1">
        <name>[4Fe-4S] cluster</name>
        <dbReference type="ChEBI" id="CHEBI:49883"/>
    </cofactor>
</comment>
<evidence type="ECO:0000256" key="7">
    <source>
        <dbReference type="ARBA" id="ARBA00034078"/>
    </source>
</evidence>
<dbReference type="GO" id="GO:0042364">
    <property type="term" value="P:water-soluble vitamin biosynthetic process"/>
    <property type="evidence" value="ECO:0007669"/>
    <property type="project" value="UniProtKB-ARBA"/>
</dbReference>
<dbReference type="SFLD" id="SFLDG01060">
    <property type="entry name" value="BATS_domain_containing"/>
    <property type="match status" value="1"/>
</dbReference>
<dbReference type="SUPFAM" id="SSF102114">
    <property type="entry name" value="Radical SAM enzymes"/>
    <property type="match status" value="1"/>
</dbReference>
<accession>A0A1B7LH37</accession>
<dbReference type="SMART" id="SM00729">
    <property type="entry name" value="Elp3"/>
    <property type="match status" value="1"/>
</dbReference>
<dbReference type="PANTHER" id="PTHR43726:SF1">
    <property type="entry name" value="BIOTIN SYNTHASE"/>
    <property type="match status" value="1"/>
</dbReference>
<dbReference type="GO" id="GO:0051539">
    <property type="term" value="F:4 iron, 4 sulfur cluster binding"/>
    <property type="evidence" value="ECO:0007669"/>
    <property type="project" value="UniProtKB-KW"/>
</dbReference>
<dbReference type="SFLD" id="SFLDF00348">
    <property type="entry name" value="FeFe_hydrogenase_maturase_(Hyd"/>
    <property type="match status" value="1"/>
</dbReference>
<evidence type="ECO:0000256" key="6">
    <source>
        <dbReference type="ARBA" id="ARBA00023014"/>
    </source>
</evidence>
<keyword evidence="10" id="KW-1185">Reference proteome</keyword>
<evidence type="ECO:0000256" key="3">
    <source>
        <dbReference type="ARBA" id="ARBA00022691"/>
    </source>
</evidence>
<protein>
    <submittedName>
        <fullName evidence="9">[FeFe] hydrogenase H-cluster radical SAM maturase HydE</fullName>
    </submittedName>
</protein>
<evidence type="ECO:0000313" key="9">
    <source>
        <dbReference type="EMBL" id="OAT85526.1"/>
    </source>
</evidence>
<name>A0A1B7LH37_9FIRM</name>
<sequence length="387" mass="41159">MSERTGCRTTTTAAPAEPEVAAVLSGALTDSSTLSRDGVLTLLQAGPAETQALFAAADLVRGRNLGGEVHLRGIIEFSNCCVNNCRYCGLRRDNGKVARYRLEPAEILAAAREAAALGVQTIVLQSGEDPCYTADMLAGIIQRLKEELAVAVTLSVGDRSKDDYRLLRRAGADRYLLKHETAAPGLFARLRPGTTLTGRLKHLHWLKELGYQVGSGNMVGLPGQTLSILAEDIMLLKELGVEMAGIGPFIPHPDTPLAGHPAGDLDLTLKALAVTRLLLPQTHLPATTALGSIHPDGRRRGLLCGANVIMPNVTPLAYRARYQIYPGKTGLHTPPLESVNAAKTLIQSLDRQVGAGYGHACAVKPGTNKKCRLDGPGERAPGGRENL</sequence>
<evidence type="ECO:0000313" key="10">
    <source>
        <dbReference type="Proteomes" id="UP000078532"/>
    </source>
</evidence>
<keyword evidence="4" id="KW-0479">Metal-binding</keyword>
<dbReference type="Proteomes" id="UP000078532">
    <property type="component" value="Unassembled WGS sequence"/>
</dbReference>
<feature type="domain" description="Radical SAM core" evidence="8">
    <location>
        <begin position="67"/>
        <end position="287"/>
    </location>
</feature>
<dbReference type="InterPro" id="IPR024021">
    <property type="entry name" value="FeFe-hyd_HydE_rSAM"/>
</dbReference>
<dbReference type="SFLD" id="SFLDG01082">
    <property type="entry name" value="B12-binding_domain_containing"/>
    <property type="match status" value="1"/>
</dbReference>